<dbReference type="RefSeq" id="WP_123691670.1">
    <property type="nucleotide sequence ID" value="NZ_AP019700.1"/>
</dbReference>
<sequence>MDSVDIQPTIADQDELRQHYGPVSGLAEKKVLDYIDPHSRNFIAMSPFHVLATAGDDGSADASPRGDAPGFVVVLDERTLLIPDRVGNNRVDSFKNLVVHPGVGLLFFVPGIDETLRINGRARLTTDAAVLEPLTVQGRAPRAAMLVEVDEVFFHCGKALKRSNLWDPSTKVERASFPTLGRIIADQTRVGTGEEADKRIEESYRTRLY</sequence>
<dbReference type="NCBIfam" id="TIGR04025">
    <property type="entry name" value="PPOX_FMN_DR2398"/>
    <property type="match status" value="1"/>
</dbReference>
<dbReference type="SUPFAM" id="SSF50475">
    <property type="entry name" value="FMN-binding split barrel"/>
    <property type="match status" value="1"/>
</dbReference>
<name>A0A3N1KXS7_9PROT</name>
<evidence type="ECO:0000313" key="3">
    <source>
        <dbReference type="Proteomes" id="UP000278222"/>
    </source>
</evidence>
<protein>
    <recommendedName>
        <fullName evidence="1">Pyridoxamine 5'-phosphate oxidase N-terminal domain-containing protein</fullName>
    </recommendedName>
</protein>
<dbReference type="EMBL" id="RJKX01000015">
    <property type="protein sequence ID" value="ROP84057.1"/>
    <property type="molecule type" value="Genomic_DNA"/>
</dbReference>
<gene>
    <name evidence="2" type="ORF">EDC65_3404</name>
</gene>
<dbReference type="PANTHER" id="PTHR42815:SF2">
    <property type="entry name" value="FAD-BINDING, PUTATIVE (AFU_ORTHOLOGUE AFUA_6G07600)-RELATED"/>
    <property type="match status" value="1"/>
</dbReference>
<dbReference type="Gene3D" id="2.30.110.10">
    <property type="entry name" value="Electron Transport, Fmn-binding Protein, Chain A"/>
    <property type="match status" value="1"/>
</dbReference>
<evidence type="ECO:0000313" key="2">
    <source>
        <dbReference type="EMBL" id="ROP84057.1"/>
    </source>
</evidence>
<dbReference type="Proteomes" id="UP000278222">
    <property type="component" value="Unassembled WGS sequence"/>
</dbReference>
<reference evidence="2 3" key="1">
    <citation type="submission" date="2018-11" db="EMBL/GenBank/DDBJ databases">
        <title>Genomic Encyclopedia of Type Strains, Phase IV (KMG-IV): sequencing the most valuable type-strain genomes for metagenomic binning, comparative biology and taxonomic classification.</title>
        <authorList>
            <person name="Goeker M."/>
        </authorList>
    </citation>
    <scope>NUCLEOTIDE SEQUENCE [LARGE SCALE GENOMIC DNA]</scope>
    <source>
        <strain evidence="2 3">DSM 5900</strain>
    </source>
</reference>
<accession>A0A3N1KXS7</accession>
<dbReference type="AlphaFoldDB" id="A0A3N1KXS7"/>
<dbReference type="Pfam" id="PF01243">
    <property type="entry name" value="PNPOx_N"/>
    <property type="match status" value="1"/>
</dbReference>
<dbReference type="PANTHER" id="PTHR42815">
    <property type="entry name" value="FAD-BINDING, PUTATIVE (AFU_ORTHOLOGUE AFUA_6G07600)-RELATED"/>
    <property type="match status" value="1"/>
</dbReference>
<feature type="domain" description="Pyridoxamine 5'-phosphate oxidase N-terminal" evidence="1">
    <location>
        <begin position="36"/>
        <end position="156"/>
    </location>
</feature>
<keyword evidence="3" id="KW-1185">Reference proteome</keyword>
<organism evidence="2 3">
    <name type="scientific">Stella humosa</name>
    <dbReference type="NCBI Taxonomy" id="94"/>
    <lineage>
        <taxon>Bacteria</taxon>
        <taxon>Pseudomonadati</taxon>
        <taxon>Pseudomonadota</taxon>
        <taxon>Alphaproteobacteria</taxon>
        <taxon>Rhodospirillales</taxon>
        <taxon>Stellaceae</taxon>
        <taxon>Stella</taxon>
    </lineage>
</organism>
<evidence type="ECO:0000259" key="1">
    <source>
        <dbReference type="Pfam" id="PF01243"/>
    </source>
</evidence>
<comment type="caution">
    <text evidence="2">The sequence shown here is derived from an EMBL/GenBank/DDBJ whole genome shotgun (WGS) entry which is preliminary data.</text>
</comment>
<dbReference type="InterPro" id="IPR012349">
    <property type="entry name" value="Split_barrel_FMN-bd"/>
</dbReference>
<proteinExistence type="predicted"/>
<dbReference type="OrthoDB" id="9790331at2"/>
<dbReference type="InterPro" id="IPR024029">
    <property type="entry name" value="Pyridox_Oxase_FMN-dep"/>
</dbReference>
<dbReference type="InterPro" id="IPR011576">
    <property type="entry name" value="Pyridox_Oxase_N"/>
</dbReference>